<feature type="domain" description="AMP-binding enzyme C-terminal" evidence="3">
    <location>
        <begin position="420"/>
        <end position="494"/>
    </location>
</feature>
<dbReference type="Gene3D" id="3.40.50.12780">
    <property type="entry name" value="N-terminal domain of ligase-like"/>
    <property type="match status" value="1"/>
</dbReference>
<gene>
    <name evidence="4" type="ORF">H206_00811</name>
</gene>
<dbReference type="GO" id="GO:0004467">
    <property type="term" value="F:long-chain fatty acid-CoA ligase activity"/>
    <property type="evidence" value="ECO:0007669"/>
    <property type="project" value="UniProtKB-EC"/>
</dbReference>
<evidence type="ECO:0000259" key="2">
    <source>
        <dbReference type="Pfam" id="PF00501"/>
    </source>
</evidence>
<dbReference type="InterPro" id="IPR020845">
    <property type="entry name" value="AMP-binding_CS"/>
</dbReference>
<evidence type="ECO:0000313" key="4">
    <source>
        <dbReference type="EMBL" id="RWX45233.1"/>
    </source>
</evidence>
<dbReference type="PANTHER" id="PTHR43352:SF1">
    <property type="entry name" value="ANTHRANILATE--COA LIGASE"/>
    <property type="match status" value="1"/>
</dbReference>
<dbReference type="PANTHER" id="PTHR43352">
    <property type="entry name" value="ACETYL-COA SYNTHETASE"/>
    <property type="match status" value="1"/>
</dbReference>
<dbReference type="InterPro" id="IPR042099">
    <property type="entry name" value="ANL_N_sf"/>
</dbReference>
<name>A0A444IWJ4_9BACT</name>
<dbReference type="Proteomes" id="UP000287853">
    <property type="component" value="Unassembled WGS sequence"/>
</dbReference>
<evidence type="ECO:0000259" key="3">
    <source>
        <dbReference type="Pfam" id="PF13193"/>
    </source>
</evidence>
<keyword evidence="1 4" id="KW-0436">Ligase</keyword>
<reference evidence="4 5" key="1">
    <citation type="submission" date="2017-01" db="EMBL/GenBank/DDBJ databases">
        <title>The cable genome- insights into the physiology and evolution of filamentous bacteria capable of sulfide oxidation via long distance electron transfer.</title>
        <authorList>
            <person name="Schreiber L."/>
            <person name="Bjerg J.T."/>
            <person name="Boggild A."/>
            <person name="Van De Vossenberg J."/>
            <person name="Meysman F."/>
            <person name="Nielsen L.P."/>
            <person name="Schramm A."/>
            <person name="Kjeldsen K.U."/>
        </authorList>
    </citation>
    <scope>NUCLEOTIDE SEQUENCE [LARGE SCALE GENOMIC DNA]</scope>
    <source>
        <strain evidence="4">MCF</strain>
    </source>
</reference>
<accession>A0A444IWJ4</accession>
<protein>
    <submittedName>
        <fullName evidence="4">Long-chain acyl-CoA synthetase</fullName>
        <ecNumber evidence="4">6.2.1.3</ecNumber>
    </submittedName>
</protein>
<dbReference type="Gene3D" id="3.30.300.30">
    <property type="match status" value="1"/>
</dbReference>
<evidence type="ECO:0000313" key="5">
    <source>
        <dbReference type="Proteomes" id="UP000287853"/>
    </source>
</evidence>
<dbReference type="SUPFAM" id="SSF56801">
    <property type="entry name" value="Acetyl-CoA synthetase-like"/>
    <property type="match status" value="1"/>
</dbReference>
<dbReference type="EMBL" id="MTKO01000081">
    <property type="protein sequence ID" value="RWX45233.1"/>
    <property type="molecule type" value="Genomic_DNA"/>
</dbReference>
<dbReference type="InterPro" id="IPR000873">
    <property type="entry name" value="AMP-dep_synth/lig_dom"/>
</dbReference>
<dbReference type="InterPro" id="IPR025110">
    <property type="entry name" value="AMP-bd_C"/>
</dbReference>
<keyword evidence="5" id="KW-1185">Reference proteome</keyword>
<dbReference type="GO" id="GO:0044550">
    <property type="term" value="P:secondary metabolite biosynthetic process"/>
    <property type="evidence" value="ECO:0007669"/>
    <property type="project" value="TreeGrafter"/>
</dbReference>
<dbReference type="EC" id="6.2.1.3" evidence="4"/>
<proteinExistence type="predicted"/>
<evidence type="ECO:0000256" key="1">
    <source>
        <dbReference type="ARBA" id="ARBA00022598"/>
    </source>
</evidence>
<dbReference type="AlphaFoldDB" id="A0A444IWJ4"/>
<feature type="domain" description="AMP-dependent synthetase/ligase" evidence="2">
    <location>
        <begin position="17"/>
        <end position="372"/>
    </location>
</feature>
<dbReference type="PROSITE" id="PS00455">
    <property type="entry name" value="AMP_BINDING"/>
    <property type="match status" value="1"/>
</dbReference>
<dbReference type="InterPro" id="IPR045851">
    <property type="entry name" value="AMP-bd_C_sf"/>
</dbReference>
<comment type="caution">
    <text evidence="4">The sequence shown here is derived from an EMBL/GenBank/DDBJ whole genome shotgun (WGS) entry which is preliminary data.</text>
</comment>
<dbReference type="Pfam" id="PF00501">
    <property type="entry name" value="AMP-binding"/>
    <property type="match status" value="1"/>
</dbReference>
<dbReference type="Pfam" id="PF13193">
    <property type="entry name" value="AMP-binding_C"/>
    <property type="match status" value="1"/>
</dbReference>
<sequence length="511" mass="56866">MPMTDDPQTLDEALRCWVEETPNKTFIRSSKGNFTFSETQNIIKSTSGFLIEHGIRPGDKICLLLPRRPELIFIFLAASSIKALTCPINYLENTQHIEEMITSLKPAVIILDESTVRAEVLCFIQEYGITYGVTVIAVQKTPENPDATSWQTCVEHSPTPPLPQIPDDCAYLNFTTGSSGFPKGALCTHAHLYWNTRSAIEVFHMTADDVHLCMFASFSHPHELFCRALYTGASLVLLTDISPKAIAKTIIRHRVTCIMGLAVMYKMMARHCKKIAFPCLRIAESGGMFTDQEIHKNFRDAFGLPILSVWGSTETTGIALANPPDQYRTDGSMGKPCPYYQVRLVDEDGQEVAVGETGELIFSGPAVSSGYHNTPDFPSKEGWYFSGDLAQKDNEGVFRFVERKSGMIKVAGLKVYPLQVELIIQQHPAIKEVAVIGVAEKRRGCVPKAFVTLEDNATLDVGELEDYCRQRLASYMVPRKFQFVESLPKIGSGKINKKILLANPELCLELP</sequence>
<organism evidence="4 5">
    <name type="scientific">Candidatus Electrothrix aarhusensis</name>
    <dbReference type="NCBI Taxonomy" id="1859131"/>
    <lineage>
        <taxon>Bacteria</taxon>
        <taxon>Pseudomonadati</taxon>
        <taxon>Thermodesulfobacteriota</taxon>
        <taxon>Desulfobulbia</taxon>
        <taxon>Desulfobulbales</taxon>
        <taxon>Desulfobulbaceae</taxon>
        <taxon>Candidatus Electrothrix</taxon>
    </lineage>
</organism>